<evidence type="ECO:0000313" key="2">
    <source>
        <dbReference type="EMBL" id="AAS50280.1"/>
    </source>
</evidence>
<dbReference type="Gene3D" id="3.40.30.10">
    <property type="entry name" value="Glutaredoxin"/>
    <property type="match status" value="1"/>
</dbReference>
<evidence type="ECO:0000256" key="1">
    <source>
        <dbReference type="RuleBase" id="RU363082"/>
    </source>
</evidence>
<dbReference type="AlphaFoldDB" id="Q75F14"/>
<dbReference type="InterPro" id="IPR036249">
    <property type="entry name" value="Thioredoxin-like_sf"/>
</dbReference>
<dbReference type="InterPro" id="IPR052565">
    <property type="entry name" value="Glutaredoxin-like_YDR286C"/>
</dbReference>
<dbReference type="PANTHER" id="PTHR33558:SF1">
    <property type="entry name" value="GLUTAREDOXIN-LIKE PROTEIN C5ORF63 HOMOLOG"/>
    <property type="match status" value="1"/>
</dbReference>
<dbReference type="SUPFAM" id="SSF52833">
    <property type="entry name" value="Thioredoxin-like"/>
    <property type="match status" value="1"/>
</dbReference>
<name>Q75F14_EREGS</name>
<protein>
    <recommendedName>
        <fullName evidence="1">Glutaredoxin-like protein</fullName>
    </recommendedName>
</protein>
<dbReference type="Pfam" id="PF05768">
    <property type="entry name" value="Glrx-like"/>
    <property type="match status" value="1"/>
</dbReference>
<gene>
    <name evidence="2" type="ORF">AGOS_AAL086W</name>
</gene>
<dbReference type="OrthoDB" id="429967at2759"/>
<proteinExistence type="inferred from homology"/>
<dbReference type="KEGG" id="ago:AGOS_AAL086W"/>
<dbReference type="InParanoid" id="Q75F14"/>
<organism evidence="2 3">
    <name type="scientific">Eremothecium gossypii (strain ATCC 10895 / CBS 109.51 / FGSC 9923 / NRRL Y-1056)</name>
    <name type="common">Yeast</name>
    <name type="synonym">Ashbya gossypii</name>
    <dbReference type="NCBI Taxonomy" id="284811"/>
    <lineage>
        <taxon>Eukaryota</taxon>
        <taxon>Fungi</taxon>
        <taxon>Dikarya</taxon>
        <taxon>Ascomycota</taxon>
        <taxon>Saccharomycotina</taxon>
        <taxon>Saccharomycetes</taxon>
        <taxon>Saccharomycetales</taxon>
        <taxon>Saccharomycetaceae</taxon>
        <taxon>Eremothecium</taxon>
    </lineage>
</organism>
<reference evidence="3" key="2">
    <citation type="journal article" date="2013" name="G3 (Bethesda)">
        <title>Genomes of Ashbya fungi isolated from insects reveal four mating-type loci, numerous translocations, lack of transposons, and distinct gene duplications.</title>
        <authorList>
            <person name="Dietrich F.S."/>
            <person name="Voegeli S."/>
            <person name="Kuo S."/>
            <person name="Philippsen P."/>
        </authorList>
    </citation>
    <scope>GENOME REANNOTATION</scope>
    <source>
        <strain evidence="3">ATCC 10895 / CBS 109.51 / FGSC 9923 / NRRL Y-1056</strain>
    </source>
</reference>
<dbReference type="OMA" id="DIYCYDV"/>
<dbReference type="InterPro" id="IPR008554">
    <property type="entry name" value="Glutaredoxin-like"/>
</dbReference>
<dbReference type="RefSeq" id="NP_982456.1">
    <property type="nucleotide sequence ID" value="NM_207809.1"/>
</dbReference>
<comment type="similarity">
    <text evidence="1">Belongs to the glutaredoxin family.</text>
</comment>
<dbReference type="EMBL" id="AE016814">
    <property type="protein sequence ID" value="AAS50280.1"/>
    <property type="molecule type" value="Genomic_DNA"/>
</dbReference>
<evidence type="ECO:0000313" key="3">
    <source>
        <dbReference type="Proteomes" id="UP000000591"/>
    </source>
</evidence>
<reference evidence="2 3" key="1">
    <citation type="journal article" date="2004" name="Science">
        <title>The Ashbya gossypii genome as a tool for mapping the ancient Saccharomyces cerevisiae genome.</title>
        <authorList>
            <person name="Dietrich F.S."/>
            <person name="Voegeli S."/>
            <person name="Brachat S."/>
            <person name="Lerch A."/>
            <person name="Gates K."/>
            <person name="Steiner S."/>
            <person name="Mohr C."/>
            <person name="Pohlmann R."/>
            <person name="Luedi P."/>
            <person name="Choi S."/>
            <person name="Wing R.A."/>
            <person name="Flavier A."/>
            <person name="Gaffney T.D."/>
            <person name="Philippsen P."/>
        </authorList>
    </citation>
    <scope>NUCLEOTIDE SEQUENCE [LARGE SCALE GENOMIC DNA]</scope>
    <source>
        <strain evidence="3">ATCC 10895 / CBS 109.51 / FGSC 9923 / NRRL Y-1056</strain>
    </source>
</reference>
<dbReference type="PANTHER" id="PTHR33558">
    <property type="entry name" value="GLUTAREDOXIN-LIKE PROTEIN C5ORF63 HOMOLOG"/>
    <property type="match status" value="1"/>
</dbReference>
<dbReference type="GeneID" id="4618583"/>
<sequence>MRPFWGHLLYYPSAEAYRNSRNYFSTVSSMLGHLVRRIHIARACNTQHNVRLQLFSKEHCGLCDNAKVAVANLLKRPEYQGLEVDTIDITLPENKTWWDKYCLDVPVLHVENKKDSGRMKKIFHRVQEEQLIKTIKDIEN</sequence>
<keyword evidence="1" id="KW-0813">Transport</keyword>
<keyword evidence="1" id="KW-0249">Electron transport</keyword>
<dbReference type="Proteomes" id="UP000000591">
    <property type="component" value="Chromosome I"/>
</dbReference>
<dbReference type="eggNOG" id="ENOG502SC8X">
    <property type="taxonomic scope" value="Eukaryota"/>
</dbReference>
<dbReference type="SMR" id="Q75F14"/>
<dbReference type="HOGENOM" id="CLU_125054_0_0_1"/>
<keyword evidence="3" id="KW-1185">Reference proteome</keyword>
<accession>Q75F14</accession>
<dbReference type="STRING" id="284811.Q75F14"/>